<dbReference type="SUPFAM" id="SSF81296">
    <property type="entry name" value="E set domains"/>
    <property type="match status" value="1"/>
</dbReference>
<evidence type="ECO:0000256" key="1">
    <source>
        <dbReference type="ARBA" id="ARBA00037950"/>
    </source>
</evidence>
<evidence type="ECO:0000313" key="3">
    <source>
        <dbReference type="EMBL" id="QBZ56440.1"/>
    </source>
</evidence>
<reference evidence="3 4" key="1">
    <citation type="journal article" date="2019" name="Mol. Biol. Evol.">
        <title>Blast fungal genomes show frequent chromosomal changes, gene gains and losses, and effector gene turnover.</title>
        <authorList>
            <person name="Gomez Luciano L.B."/>
            <person name="Jason Tsai I."/>
            <person name="Chuma I."/>
            <person name="Tosa Y."/>
            <person name="Chen Y.H."/>
            <person name="Li J.Y."/>
            <person name="Li M.Y."/>
            <person name="Jade Lu M.Y."/>
            <person name="Nakayashiki H."/>
            <person name="Li W.H."/>
        </authorList>
    </citation>
    <scope>NUCLEOTIDE SEQUENCE [LARGE SCALE GENOMIC DNA]</scope>
    <source>
        <strain evidence="3">MZ5-1-6</strain>
    </source>
</reference>
<feature type="region of interest" description="Disordered" evidence="2">
    <location>
        <begin position="547"/>
        <end position="824"/>
    </location>
</feature>
<dbReference type="SMART" id="SM01017">
    <property type="entry name" value="Arrestin_C"/>
    <property type="match status" value="1"/>
</dbReference>
<dbReference type="InterPro" id="IPR011022">
    <property type="entry name" value="Arrestin_C-like"/>
</dbReference>
<dbReference type="Pfam" id="PF02752">
    <property type="entry name" value="Arrestin_C"/>
    <property type="match status" value="1"/>
</dbReference>
<evidence type="ECO:0000313" key="4">
    <source>
        <dbReference type="Proteomes" id="UP000294847"/>
    </source>
</evidence>
<accession>A0A4P7N8K8</accession>
<sequence>MGGSSASRNQSSLLEDTHTSRSLISRLFSRSKTRHITDFHIRPVDPHRKYAKGDHVTGAVVLTVLRPIRITHLTVALHGFVKVFKSPNAAHEATINTAQIASGVTNRTRYLGNGLASLFQDEQVLSADGKLEAGRYEFNFDLVFPSKVNLPTSIDFERGTISYMISATLTRPTSITPTTVCDRKIYLVEKVDIGSIPAPRPRTISLEPISRRTRRRRTDRPSTLGGADRGSSLGDSHDVTSSDLDSSRAPESVAAESNIANDAAFEGQQAPQSPTRTEMPDVMSEVSTESAITSSSAGASVGYKVSEATGSSSGSQFGARTPTVEEKTITASVEMLKGGCLPGDFVPVKISVHHIKRIKSVHGVIVTLYRQGRIDSAPPISSFQGLSKEDVRRLEKEEYFPRSKTGLSGLSLSSAGSCSVFRKDLSQAFGPLIIDPITLDASVTISVRVPEDVFPTIKGVPGELISFKYQMEVIVDLGGKLASQISSVQSKAGGISAGGAMPSARNPYESGGSSIMGSWGNSIIDTDQLRRHKGVISVVFEVPVGSVDSSRQRTRGGSLRPNPQARQPSQATESSQIPTVGYGPEDKQRAQSEPAGQEDYVHSHGSQGNGPMGPSTEYVPSPYYTPHDPRQQHAPIYIPPPDVPNDMGLSEKERARRAEQRLLPSQPPAAPFASTLSETTLEDIYNVEDDAAAGPSSAPIVGNSNGVATAPTLDEVESGEAAVGNSEDKLERERHRLLQEASAPPDFPEDYDTGDPGPSNQGPVTSATAPALSFQPSAPILSEDDEDPGSSYFNQHTSTGDYMGAGALGRPITAPHEPLPRYQR</sequence>
<dbReference type="GO" id="GO:0030674">
    <property type="term" value="F:protein-macromolecule adaptor activity"/>
    <property type="evidence" value="ECO:0007669"/>
    <property type="project" value="TreeGrafter"/>
</dbReference>
<evidence type="ECO:0000256" key="2">
    <source>
        <dbReference type="SAM" id="MobiDB-lite"/>
    </source>
</evidence>
<dbReference type="OMA" id="CLHGYAK"/>
<feature type="compositionally biased region" description="Basic and acidic residues" evidence="2">
    <location>
        <begin position="235"/>
        <end position="248"/>
    </location>
</feature>
<dbReference type="GO" id="GO:0031625">
    <property type="term" value="F:ubiquitin protein ligase binding"/>
    <property type="evidence" value="ECO:0007669"/>
    <property type="project" value="TreeGrafter"/>
</dbReference>
<dbReference type="PANTHER" id="PTHR11188:SF161">
    <property type="entry name" value="PH-RESPONSE REGULATOR PROTEIN PALF_RIM8"/>
    <property type="match status" value="1"/>
</dbReference>
<dbReference type="PANTHER" id="PTHR11188">
    <property type="entry name" value="ARRESTIN DOMAIN CONTAINING PROTEIN"/>
    <property type="match status" value="1"/>
</dbReference>
<feature type="compositionally biased region" description="Basic and acidic residues" evidence="2">
    <location>
        <begin position="649"/>
        <end position="660"/>
    </location>
</feature>
<feature type="compositionally biased region" description="Polar residues" evidence="2">
    <location>
        <begin position="564"/>
        <end position="578"/>
    </location>
</feature>
<dbReference type="GO" id="GO:0070086">
    <property type="term" value="P:ubiquitin-dependent endocytosis"/>
    <property type="evidence" value="ECO:0007669"/>
    <property type="project" value="TreeGrafter"/>
</dbReference>
<protein>
    <submittedName>
        <fullName evidence="3">Uncharacterized protein</fullName>
    </submittedName>
</protein>
<feature type="compositionally biased region" description="Polar residues" evidence="2">
    <location>
        <begin position="758"/>
        <end position="768"/>
    </location>
</feature>
<proteinExistence type="inferred from homology"/>
<dbReference type="GO" id="GO:0005886">
    <property type="term" value="C:plasma membrane"/>
    <property type="evidence" value="ECO:0007669"/>
    <property type="project" value="TreeGrafter"/>
</dbReference>
<feature type="compositionally biased region" description="Polar residues" evidence="2">
    <location>
        <begin position="791"/>
        <end position="800"/>
    </location>
</feature>
<gene>
    <name evidence="3" type="ORF">PoMZ_01347</name>
</gene>
<dbReference type="InterPro" id="IPR011021">
    <property type="entry name" value="Arrestin-like_N"/>
</dbReference>
<dbReference type="Gene3D" id="2.60.40.640">
    <property type="match status" value="1"/>
</dbReference>
<dbReference type="InterPro" id="IPR014756">
    <property type="entry name" value="Ig_E-set"/>
</dbReference>
<name>A0A4P7N8K8_PYROR</name>
<dbReference type="InterPro" id="IPR050357">
    <property type="entry name" value="Arrestin_domain-protein"/>
</dbReference>
<dbReference type="InterPro" id="IPR014752">
    <property type="entry name" value="Arrestin-like_C"/>
</dbReference>
<dbReference type="Pfam" id="PF00339">
    <property type="entry name" value="Arrestin_N"/>
    <property type="match status" value="1"/>
</dbReference>
<dbReference type="AlphaFoldDB" id="A0A4P7N8K8"/>
<organism evidence="3 4">
    <name type="scientific">Pyricularia oryzae</name>
    <name type="common">Rice blast fungus</name>
    <name type="synonym">Magnaporthe oryzae</name>
    <dbReference type="NCBI Taxonomy" id="318829"/>
    <lineage>
        <taxon>Eukaryota</taxon>
        <taxon>Fungi</taxon>
        <taxon>Dikarya</taxon>
        <taxon>Ascomycota</taxon>
        <taxon>Pezizomycotina</taxon>
        <taxon>Sordariomycetes</taxon>
        <taxon>Sordariomycetidae</taxon>
        <taxon>Magnaporthales</taxon>
        <taxon>Pyriculariaceae</taxon>
        <taxon>Pyricularia</taxon>
    </lineage>
</organism>
<comment type="similarity">
    <text evidence="1">Belongs to the arrestin family. PalF/RIM8 subfamily.</text>
</comment>
<dbReference type="EMBL" id="CP034205">
    <property type="protein sequence ID" value="QBZ56440.1"/>
    <property type="molecule type" value="Genomic_DNA"/>
</dbReference>
<dbReference type="Proteomes" id="UP000294847">
    <property type="component" value="Chromosome 2"/>
</dbReference>
<feature type="compositionally biased region" description="Basic and acidic residues" evidence="2">
    <location>
        <begin position="726"/>
        <end position="738"/>
    </location>
</feature>
<dbReference type="GO" id="GO:0005829">
    <property type="term" value="C:cytosol"/>
    <property type="evidence" value="ECO:0007669"/>
    <property type="project" value="TreeGrafter"/>
</dbReference>
<feature type="region of interest" description="Disordered" evidence="2">
    <location>
        <begin position="197"/>
        <end position="281"/>
    </location>
</feature>